<dbReference type="eggNOG" id="COG0400">
    <property type="taxonomic scope" value="Bacteria"/>
</dbReference>
<dbReference type="AlphaFoldDB" id="V2RI18"/>
<dbReference type="EMBL" id="CP097562">
    <property type="protein sequence ID" value="USF25022.1"/>
    <property type="molecule type" value="Genomic_DNA"/>
</dbReference>
<dbReference type="SUPFAM" id="SSF53474">
    <property type="entry name" value="alpha/beta-Hydrolases"/>
    <property type="match status" value="1"/>
</dbReference>
<keyword evidence="2" id="KW-1185">Reference proteome</keyword>
<reference evidence="1" key="1">
    <citation type="journal article" date="2014" name="Genome Announc.">
        <title>Draft genome sequences of the altered schaedler flora, a defined bacterial community from gnotobiotic mice.</title>
        <authorList>
            <person name="Wannemuehler M.J."/>
            <person name="Overstreet A.M."/>
            <person name="Ward D.V."/>
            <person name="Phillips G.J."/>
        </authorList>
    </citation>
    <scope>NUCLEOTIDE SEQUENCE</scope>
    <source>
        <strain evidence="1">ASF457</strain>
    </source>
</reference>
<gene>
    <name evidence="1" type="ORF">N508_002117</name>
</gene>
<dbReference type="OrthoDB" id="9769481at2"/>
<dbReference type="KEGG" id="msch:N508_002117"/>
<name>V2RI18_9BACT</name>
<proteinExistence type="predicted"/>
<dbReference type="RefSeq" id="WP_023276661.1">
    <property type="nucleotide sequence ID" value="NZ_CP097562.1"/>
</dbReference>
<dbReference type="InterPro" id="IPR024499">
    <property type="entry name" value="Mbeg1-like"/>
</dbReference>
<evidence type="ECO:0000313" key="1">
    <source>
        <dbReference type="EMBL" id="USF25022.1"/>
    </source>
</evidence>
<protein>
    <submittedName>
        <fullName evidence="1">Uncharacterized protein</fullName>
    </submittedName>
</protein>
<sequence length="383" mass="43509">MANIEDYILWRGDLNVVQAPFNNVDNLILSNLVYLTFKNIVPELSYTKPSISNKFTGLFTQDNSSEKKYITIHDAVADMNIQTDENHHVKISKDIEMAVKLANSKRFGNMKLMYYVDKYDENIETQFAAITIIMEDNTAYIAYRGTDTSLVGWKEDFNMSFMDKVPAQVEALKYLETVSSLINMPLHIGGHSKGGNLAVYSSLYIDKSVQDRIIKVYNNDGPGFKSSRLKTKEYNAMQDKIDTIVPQTSIIGMLLEHEEEYIVIKSNETLIMQHDPYSWEVLGPDFVKMEGTTSSSQLIDTTLRQWLNDMTIEQREQFIDLLWEVIGASKAKSFSEMAENIFANAVKIGKKINQLDDKSKEILSTAFSMLIKSAKNAIVAGFK</sequence>
<evidence type="ECO:0000313" key="2">
    <source>
        <dbReference type="Proteomes" id="UP000017429"/>
    </source>
</evidence>
<dbReference type="InterPro" id="IPR029058">
    <property type="entry name" value="AB_hydrolase_fold"/>
</dbReference>
<dbReference type="Proteomes" id="UP000017429">
    <property type="component" value="Chromosome"/>
</dbReference>
<organism evidence="1 2">
    <name type="scientific">Mucispirillum schaedleri ASF457</name>
    <dbReference type="NCBI Taxonomy" id="1379858"/>
    <lineage>
        <taxon>Bacteria</taxon>
        <taxon>Pseudomonadati</taxon>
        <taxon>Deferribacterota</taxon>
        <taxon>Deferribacteres</taxon>
        <taxon>Deferribacterales</taxon>
        <taxon>Mucispirillaceae</taxon>
        <taxon>Mucispirillum</taxon>
    </lineage>
</organism>
<reference evidence="1" key="3">
    <citation type="submission" date="2022-06" db="EMBL/GenBank/DDBJ databases">
        <title>Resources to Facilitate Use of the Altered Schaedler Flora (ASF) Mouse Model to Study Microbiome Function.</title>
        <authorList>
            <person name="Proctor A."/>
            <person name="Parvinroo S."/>
            <person name="Richie T."/>
            <person name="Jia X."/>
            <person name="Lee S.T.M."/>
            <person name="Karp P.D."/>
            <person name="Paley S."/>
            <person name="Kostic A.D."/>
            <person name="Pierre J.F."/>
            <person name="Wannemuehler M.J."/>
            <person name="Phillips G.J."/>
        </authorList>
    </citation>
    <scope>NUCLEOTIDE SEQUENCE</scope>
    <source>
        <strain evidence="1">ASF457</strain>
    </source>
</reference>
<accession>V2RI18</accession>
<reference evidence="1" key="2">
    <citation type="submission" date="2022-05" db="EMBL/GenBank/DDBJ databases">
        <authorList>
            <person name="Proctor A.L."/>
            <person name="Phillips G.J."/>
            <person name="Wannemuehler M.J."/>
        </authorList>
    </citation>
    <scope>NUCLEOTIDE SEQUENCE</scope>
    <source>
        <strain evidence="1">ASF457</strain>
    </source>
</reference>
<dbReference type="Pfam" id="PF11187">
    <property type="entry name" value="Mbeg1-like"/>
    <property type="match status" value="1"/>
</dbReference>
<dbReference type="Gene3D" id="3.40.50.1820">
    <property type="entry name" value="alpha/beta hydrolase"/>
    <property type="match status" value="1"/>
</dbReference>